<sequence>MEQNGEETDKMNVWKKARDQSKPEVVEVILVILYLNEGRI</sequence>
<name>A0A2P6RRN4_ROSCH</name>
<dbReference type="EMBL" id="PDCK01000040">
    <property type="protein sequence ID" value="PRQ49094.1"/>
    <property type="molecule type" value="Genomic_DNA"/>
</dbReference>
<accession>A0A2P6RRN4</accession>
<gene>
    <name evidence="1" type="ORF">RchiOBHm_Chr2g0118081</name>
</gene>
<dbReference type="Gramene" id="PRQ49094">
    <property type="protein sequence ID" value="PRQ49094"/>
    <property type="gene ID" value="RchiOBHm_Chr2g0118081"/>
</dbReference>
<evidence type="ECO:0000313" key="2">
    <source>
        <dbReference type="Proteomes" id="UP000238479"/>
    </source>
</evidence>
<organism evidence="1 2">
    <name type="scientific">Rosa chinensis</name>
    <name type="common">China rose</name>
    <dbReference type="NCBI Taxonomy" id="74649"/>
    <lineage>
        <taxon>Eukaryota</taxon>
        <taxon>Viridiplantae</taxon>
        <taxon>Streptophyta</taxon>
        <taxon>Embryophyta</taxon>
        <taxon>Tracheophyta</taxon>
        <taxon>Spermatophyta</taxon>
        <taxon>Magnoliopsida</taxon>
        <taxon>eudicotyledons</taxon>
        <taxon>Gunneridae</taxon>
        <taxon>Pentapetalae</taxon>
        <taxon>rosids</taxon>
        <taxon>fabids</taxon>
        <taxon>Rosales</taxon>
        <taxon>Rosaceae</taxon>
        <taxon>Rosoideae</taxon>
        <taxon>Rosoideae incertae sedis</taxon>
        <taxon>Rosa</taxon>
    </lineage>
</organism>
<proteinExistence type="predicted"/>
<comment type="caution">
    <text evidence="1">The sequence shown here is derived from an EMBL/GenBank/DDBJ whole genome shotgun (WGS) entry which is preliminary data.</text>
</comment>
<protein>
    <submittedName>
        <fullName evidence="1">Uncharacterized protein</fullName>
    </submittedName>
</protein>
<reference evidence="1 2" key="1">
    <citation type="journal article" date="2018" name="Nat. Genet.">
        <title>The Rosa genome provides new insights in the design of modern roses.</title>
        <authorList>
            <person name="Bendahmane M."/>
        </authorList>
    </citation>
    <scope>NUCLEOTIDE SEQUENCE [LARGE SCALE GENOMIC DNA]</scope>
    <source>
        <strain evidence="2">cv. Old Blush</strain>
    </source>
</reference>
<evidence type="ECO:0000313" key="1">
    <source>
        <dbReference type="EMBL" id="PRQ49094.1"/>
    </source>
</evidence>
<dbReference type="Proteomes" id="UP000238479">
    <property type="component" value="Chromosome 2"/>
</dbReference>
<dbReference type="AlphaFoldDB" id="A0A2P6RRN4"/>
<keyword evidence="2" id="KW-1185">Reference proteome</keyword>